<dbReference type="InterPro" id="IPR036390">
    <property type="entry name" value="WH_DNA-bd_sf"/>
</dbReference>
<dbReference type="Pfam" id="PF03466">
    <property type="entry name" value="LysR_substrate"/>
    <property type="match status" value="1"/>
</dbReference>
<protein>
    <submittedName>
        <fullName evidence="6">LysR family transcriptional regulator</fullName>
    </submittedName>
</protein>
<dbReference type="RefSeq" id="WP_042936945.1">
    <property type="nucleotide sequence ID" value="NZ_JACAOK010000027.1"/>
</dbReference>
<accession>A0A7Y7Y4F5</accession>
<dbReference type="Proteomes" id="UP000517547">
    <property type="component" value="Unassembled WGS sequence"/>
</dbReference>
<sequence length="305" mass="33477">MMPTLETISSRLRLKQLRLLIALDDHGSIHRAAEIIGITQPGATKALHDVEETLGATLFERTSKGLNANAMGRCAIRYARLILTDLAHLRQEMHGIFQGHGGRITVGTIMGGVPLLTAGLLRLRERQPQATIEIVEDTSVKLLSLLDQGRLDMALCYPSVSPRPTAYDSISMKPEALMVMANPKHPLVGRTSLTLEDLADSGWVIFSANMPLRQTLEREFHEAGVNFPAHPIETSSTFATLLLLISDPHLVAVLPTDVAELPLLQAMLTQLPCTITPKTEPFAIVTRTQVELSQLTHLLIEELTK</sequence>
<evidence type="ECO:0000313" key="6">
    <source>
        <dbReference type="EMBL" id="NWC17524.1"/>
    </source>
</evidence>
<keyword evidence="2" id="KW-0805">Transcription regulation</keyword>
<dbReference type="GO" id="GO:0005829">
    <property type="term" value="C:cytosol"/>
    <property type="evidence" value="ECO:0007669"/>
    <property type="project" value="TreeGrafter"/>
</dbReference>
<evidence type="ECO:0000256" key="3">
    <source>
        <dbReference type="ARBA" id="ARBA00023125"/>
    </source>
</evidence>
<dbReference type="InterPro" id="IPR000847">
    <property type="entry name" value="LysR_HTH_N"/>
</dbReference>
<keyword evidence="4" id="KW-0804">Transcription</keyword>
<reference evidence="6 7" key="1">
    <citation type="submission" date="2020-04" db="EMBL/GenBank/DDBJ databases">
        <title>Molecular characterization of pseudomonads from Agaricus bisporus reveal novel blotch 2 pathogens in Western Europe.</title>
        <authorList>
            <person name="Taparia T."/>
            <person name="Krijger M."/>
            <person name="Haynes E."/>
            <person name="Elpinstone J.G."/>
            <person name="Noble R."/>
            <person name="Van Der Wolf J."/>
        </authorList>
    </citation>
    <scope>NUCLEOTIDE SEQUENCE [LARGE SCALE GENOMIC DNA]</scope>
    <source>
        <strain evidence="6 7">IPO3738</strain>
    </source>
</reference>
<dbReference type="Gene3D" id="1.10.10.10">
    <property type="entry name" value="Winged helix-like DNA-binding domain superfamily/Winged helix DNA-binding domain"/>
    <property type="match status" value="1"/>
</dbReference>
<dbReference type="SUPFAM" id="SSF53850">
    <property type="entry name" value="Periplasmic binding protein-like II"/>
    <property type="match status" value="1"/>
</dbReference>
<dbReference type="PROSITE" id="PS50931">
    <property type="entry name" value="HTH_LYSR"/>
    <property type="match status" value="1"/>
</dbReference>
<organism evidence="6 7">
    <name type="scientific">Pseudomonas gingeri</name>
    <dbReference type="NCBI Taxonomy" id="117681"/>
    <lineage>
        <taxon>Bacteria</taxon>
        <taxon>Pseudomonadati</taxon>
        <taxon>Pseudomonadota</taxon>
        <taxon>Gammaproteobacteria</taxon>
        <taxon>Pseudomonadales</taxon>
        <taxon>Pseudomonadaceae</taxon>
        <taxon>Pseudomonas</taxon>
    </lineage>
</organism>
<dbReference type="InterPro" id="IPR005119">
    <property type="entry name" value="LysR_subst-bd"/>
</dbReference>
<dbReference type="Gene3D" id="3.40.190.290">
    <property type="match status" value="1"/>
</dbReference>
<dbReference type="EMBL" id="JACAQE010000010">
    <property type="protein sequence ID" value="NWC17524.1"/>
    <property type="molecule type" value="Genomic_DNA"/>
</dbReference>
<comment type="similarity">
    <text evidence="1">Belongs to the LysR transcriptional regulatory family.</text>
</comment>
<evidence type="ECO:0000259" key="5">
    <source>
        <dbReference type="PROSITE" id="PS50931"/>
    </source>
</evidence>
<evidence type="ECO:0000313" key="7">
    <source>
        <dbReference type="Proteomes" id="UP000517547"/>
    </source>
</evidence>
<dbReference type="PANTHER" id="PTHR30419:SF8">
    <property type="entry name" value="NITROGEN ASSIMILATION TRANSCRIPTIONAL ACTIVATOR-RELATED"/>
    <property type="match status" value="1"/>
</dbReference>
<dbReference type="GO" id="GO:0003677">
    <property type="term" value="F:DNA binding"/>
    <property type="evidence" value="ECO:0007669"/>
    <property type="project" value="UniProtKB-KW"/>
</dbReference>
<dbReference type="Pfam" id="PF00126">
    <property type="entry name" value="HTH_1"/>
    <property type="match status" value="1"/>
</dbReference>
<comment type="caution">
    <text evidence="6">The sequence shown here is derived from an EMBL/GenBank/DDBJ whole genome shotgun (WGS) entry which is preliminary data.</text>
</comment>
<dbReference type="GO" id="GO:0003700">
    <property type="term" value="F:DNA-binding transcription factor activity"/>
    <property type="evidence" value="ECO:0007669"/>
    <property type="project" value="InterPro"/>
</dbReference>
<proteinExistence type="inferred from homology"/>
<name>A0A7Y7Y4F5_9PSED</name>
<dbReference type="InterPro" id="IPR036388">
    <property type="entry name" value="WH-like_DNA-bd_sf"/>
</dbReference>
<gene>
    <name evidence="6" type="ORF">HX845_27965</name>
</gene>
<evidence type="ECO:0000256" key="4">
    <source>
        <dbReference type="ARBA" id="ARBA00023163"/>
    </source>
</evidence>
<dbReference type="SUPFAM" id="SSF46785">
    <property type="entry name" value="Winged helix' DNA-binding domain"/>
    <property type="match status" value="1"/>
</dbReference>
<keyword evidence="3" id="KW-0238">DNA-binding</keyword>
<evidence type="ECO:0000256" key="1">
    <source>
        <dbReference type="ARBA" id="ARBA00009437"/>
    </source>
</evidence>
<feature type="domain" description="HTH lysR-type" evidence="5">
    <location>
        <begin position="12"/>
        <end position="69"/>
    </location>
</feature>
<evidence type="ECO:0000256" key="2">
    <source>
        <dbReference type="ARBA" id="ARBA00023015"/>
    </source>
</evidence>
<dbReference type="PANTHER" id="PTHR30419">
    <property type="entry name" value="HTH-TYPE TRANSCRIPTIONAL REGULATOR YBHD"/>
    <property type="match status" value="1"/>
</dbReference>
<dbReference type="InterPro" id="IPR050950">
    <property type="entry name" value="HTH-type_LysR_regulators"/>
</dbReference>
<dbReference type="AlphaFoldDB" id="A0A7Y7Y4F5"/>